<name>A0A518CB29_9BACT</name>
<accession>A0A518CB29</accession>
<reference evidence="2" key="1">
    <citation type="submission" date="2019-02" db="EMBL/GenBank/DDBJ databases">
        <title>Deep-cultivation of Planctomycetes and their phenomic and genomic characterization uncovers novel biology.</title>
        <authorList>
            <person name="Wiegand S."/>
            <person name="Jogler M."/>
            <person name="Boedeker C."/>
            <person name="Pinto D."/>
            <person name="Vollmers J."/>
            <person name="Rivas-Marin E."/>
            <person name="Kohn T."/>
            <person name="Peeters S.H."/>
            <person name="Heuer A."/>
            <person name="Rast P."/>
            <person name="Oberbeckmann S."/>
            <person name="Bunk B."/>
            <person name="Jeske O."/>
            <person name="Meyerdierks A."/>
            <person name="Storesund J.E."/>
            <person name="Kallscheuer N."/>
            <person name="Luecker S."/>
            <person name="Lage O.M."/>
            <person name="Pohl T."/>
            <person name="Merkel B.J."/>
            <person name="Hornburger P."/>
            <person name="Mueller R.-W."/>
            <person name="Bruemmer F."/>
            <person name="Labrenz M."/>
            <person name="Spormann A.M."/>
            <person name="Op den Camp H."/>
            <person name="Overmann J."/>
            <person name="Amann R."/>
            <person name="Jetten M.S.M."/>
            <person name="Mascher T."/>
            <person name="Medema M.H."/>
            <person name="Devos D.P."/>
            <person name="Kaster A.-K."/>
            <person name="Ovreas L."/>
            <person name="Rohde M."/>
            <person name="Galperin M.Y."/>
            <person name="Jogler C."/>
        </authorList>
    </citation>
    <scope>NUCLEOTIDE SEQUENCE [LARGE SCALE GENOMIC DNA]</scope>
    <source>
        <strain evidence="2">Pan97</strain>
    </source>
</reference>
<dbReference type="KEGG" id="bvo:Pan97_34680"/>
<evidence type="ECO:0000313" key="1">
    <source>
        <dbReference type="EMBL" id="QDU76419.1"/>
    </source>
</evidence>
<dbReference type="RefSeq" id="WP_144974522.1">
    <property type="nucleotide sequence ID" value="NZ_CP036289.1"/>
</dbReference>
<proteinExistence type="predicted"/>
<dbReference type="OrthoDB" id="253869at2"/>
<protein>
    <recommendedName>
        <fullName evidence="3">Polymerase nucleotidyl transferase domain-containing protein</fullName>
    </recommendedName>
</protein>
<dbReference type="AlphaFoldDB" id="A0A518CB29"/>
<evidence type="ECO:0000313" key="2">
    <source>
        <dbReference type="Proteomes" id="UP000318626"/>
    </source>
</evidence>
<dbReference type="EMBL" id="CP036289">
    <property type="protein sequence ID" value="QDU76419.1"/>
    <property type="molecule type" value="Genomic_DNA"/>
</dbReference>
<evidence type="ECO:0008006" key="3">
    <source>
        <dbReference type="Google" id="ProtNLM"/>
    </source>
</evidence>
<sequence length="299" mass="33861">MYRDKDYLLTQDDLIFNVLGDQHDAGFVTAGLKYANGKKWLDSYHDAARFLRDSFPAYADGKIRVPVDRVQQHLKPQERTRHLLAQQQQASELLTLAIDLVHILAEHCDVPASEIGITDSLLWGTGNESSDVDLVIYGSDVTTRFLTTSHELFQFDDIEHIDQQFVQRPPGVDDRTFEVMLKRKGNQGFYRGTRFSIRGVLTDEELLWAPERKTPFRSAEPRQCELEISGRDDSLLFPVSYDTTSGIPLVSYHIGYEMSFLPGDKVRVTAMHETGDAGERLLVGSVSGHDEVIQWVATD</sequence>
<organism evidence="1 2">
    <name type="scientific">Bremerella volcania</name>
    <dbReference type="NCBI Taxonomy" id="2527984"/>
    <lineage>
        <taxon>Bacteria</taxon>
        <taxon>Pseudomonadati</taxon>
        <taxon>Planctomycetota</taxon>
        <taxon>Planctomycetia</taxon>
        <taxon>Pirellulales</taxon>
        <taxon>Pirellulaceae</taxon>
        <taxon>Bremerella</taxon>
    </lineage>
</organism>
<gene>
    <name evidence="1" type="ORF">Pan97_34680</name>
</gene>
<dbReference type="Proteomes" id="UP000318626">
    <property type="component" value="Chromosome"/>
</dbReference>
<keyword evidence="2" id="KW-1185">Reference proteome</keyword>